<keyword evidence="4" id="KW-1185">Reference proteome</keyword>
<protein>
    <submittedName>
        <fullName evidence="3">3-oxoacyl synthase</fullName>
    </submittedName>
</protein>
<name>A0AAW2YZB3_9EUKA</name>
<evidence type="ECO:0000256" key="1">
    <source>
        <dbReference type="SAM" id="MobiDB-lite"/>
    </source>
</evidence>
<feature type="compositionally biased region" description="Basic residues" evidence="1">
    <location>
        <begin position="185"/>
        <end position="199"/>
    </location>
</feature>
<accession>A0AAW2YZB3</accession>
<feature type="compositionally biased region" description="Basic and acidic residues" evidence="1">
    <location>
        <begin position="175"/>
        <end position="184"/>
    </location>
</feature>
<dbReference type="InterPro" id="IPR022226">
    <property type="entry name" value="DUF3752"/>
</dbReference>
<evidence type="ECO:0000313" key="4">
    <source>
        <dbReference type="Proteomes" id="UP001431209"/>
    </source>
</evidence>
<feature type="domain" description="DUF3752" evidence="2">
    <location>
        <begin position="170"/>
        <end position="268"/>
    </location>
</feature>
<feature type="compositionally biased region" description="Basic and acidic residues" evidence="1">
    <location>
        <begin position="209"/>
        <end position="228"/>
    </location>
</feature>
<dbReference type="Proteomes" id="UP001431209">
    <property type="component" value="Unassembled WGS sequence"/>
</dbReference>
<dbReference type="EMBL" id="JAOPGA020000855">
    <property type="protein sequence ID" value="KAL0482454.1"/>
    <property type="molecule type" value="Genomic_DNA"/>
</dbReference>
<dbReference type="Pfam" id="PF12572">
    <property type="entry name" value="DUF3752"/>
    <property type="match status" value="1"/>
</dbReference>
<proteinExistence type="predicted"/>
<evidence type="ECO:0000259" key="2">
    <source>
        <dbReference type="Pfam" id="PF12572"/>
    </source>
</evidence>
<organism evidence="3 4">
    <name type="scientific">Acrasis kona</name>
    <dbReference type="NCBI Taxonomy" id="1008807"/>
    <lineage>
        <taxon>Eukaryota</taxon>
        <taxon>Discoba</taxon>
        <taxon>Heterolobosea</taxon>
        <taxon>Tetramitia</taxon>
        <taxon>Eutetramitia</taxon>
        <taxon>Acrasidae</taxon>
        <taxon>Acrasis</taxon>
    </lineage>
</organism>
<dbReference type="AlphaFoldDB" id="A0AAW2YZB3"/>
<gene>
    <name evidence="3" type="ORF">AKO1_013095</name>
</gene>
<comment type="caution">
    <text evidence="3">The sequence shown here is derived from an EMBL/GenBank/DDBJ whole genome shotgun (WGS) entry which is preliminary data.</text>
</comment>
<evidence type="ECO:0000313" key="3">
    <source>
        <dbReference type="EMBL" id="KAL0482454.1"/>
    </source>
</evidence>
<sequence>MSTKHNGTGIGGSFVDELMELDLDKNRIQSPESIIKYLLDLYPAKESVDDLRGVLKLMDDESSVDLSQLQDKKVKFLLAALFSPDYNIPNWSKHVHRSKSSRHPLKFKKKSKASGFSFLDFFDDKIKLKDSQTQDYVPTVEEKMKKLVDEYNRTHRPRSLVEEHLLLKNKKRKSHDSDSSGDERKRKKDKKNKKSKKNKYNSSSEDSGLDERSRERKKAEREERESKKLAQRGYLTFDREKVMGSERPIDPNNLKNIIQNAANLNSRFNSRVQTSHM</sequence>
<reference evidence="3 4" key="1">
    <citation type="submission" date="2024-03" db="EMBL/GenBank/DDBJ databases">
        <title>The Acrasis kona genome and developmental transcriptomes reveal deep origins of eukaryotic multicellular pathways.</title>
        <authorList>
            <person name="Sheikh S."/>
            <person name="Fu C.-J."/>
            <person name="Brown M.W."/>
            <person name="Baldauf S.L."/>
        </authorList>
    </citation>
    <scope>NUCLEOTIDE SEQUENCE [LARGE SCALE GENOMIC DNA]</scope>
    <source>
        <strain evidence="3 4">ATCC MYA-3509</strain>
    </source>
</reference>
<feature type="region of interest" description="Disordered" evidence="1">
    <location>
        <begin position="159"/>
        <end position="232"/>
    </location>
</feature>